<sequence>MNFRDLAYFHQLNQVLSFTQVAKNFSVSQPTITQSVKRLERYFNTELLIRNPHTNGVQLTPAGRQLSQTAEEILTVWERNRAVIARMTADSLLIGIEPTIGEQYLLKIVSALQANGLFQHVRFVEAGSLVLDQKLAVGEVDAIITGEVEREENPVEDRLVPIHFRLLASVNHPLVRQRSVTVKDTLGFPIVTKSANFLNHKIFARLYARQEPQVLFESDNAHVVLDAVASNVALGFLADLIKLPDTVVPLHISDAQLPHVWLTLRYRSDRQPTHLANQIMDVIKKAVREND</sequence>
<evidence type="ECO:0000313" key="6">
    <source>
        <dbReference type="EMBL" id="GAX00338.1"/>
    </source>
</evidence>
<protein>
    <submittedName>
        <fullName evidence="6">LysR family transcriptional regulator</fullName>
    </submittedName>
</protein>
<dbReference type="InterPro" id="IPR005119">
    <property type="entry name" value="LysR_subst-bd"/>
</dbReference>
<keyword evidence="7" id="KW-1185">Reference proteome</keyword>
<evidence type="ECO:0000313" key="7">
    <source>
        <dbReference type="Proteomes" id="UP000198374"/>
    </source>
</evidence>
<dbReference type="PROSITE" id="PS50931">
    <property type="entry name" value="HTH_LYSR"/>
    <property type="match status" value="1"/>
</dbReference>
<keyword evidence="2" id="KW-0805">Transcription regulation</keyword>
<gene>
    <name evidence="6" type="primary">lysR_9</name>
    <name evidence="6" type="ORF">IWT30_02324</name>
</gene>
<dbReference type="PANTHER" id="PTHR30419">
    <property type="entry name" value="HTH-TYPE TRANSCRIPTIONAL REGULATOR YBHD"/>
    <property type="match status" value="1"/>
</dbReference>
<dbReference type="SUPFAM" id="SSF53850">
    <property type="entry name" value="Periplasmic binding protein-like II"/>
    <property type="match status" value="1"/>
</dbReference>
<dbReference type="InterPro" id="IPR036388">
    <property type="entry name" value="WH-like_DNA-bd_sf"/>
</dbReference>
<name>A0A1Z5IFA3_9LACO</name>
<dbReference type="AlphaFoldDB" id="A0A1Z5IFA3"/>
<keyword evidence="3" id="KW-0238">DNA-binding</keyword>
<dbReference type="PRINTS" id="PR00039">
    <property type="entry name" value="HTHLYSR"/>
</dbReference>
<dbReference type="Proteomes" id="UP000198374">
    <property type="component" value="Unassembled WGS sequence"/>
</dbReference>
<dbReference type="RefSeq" id="WP_089110101.1">
    <property type="nucleotide sequence ID" value="NZ_BCMF01000018.1"/>
</dbReference>
<dbReference type="Pfam" id="PF00126">
    <property type="entry name" value="HTH_1"/>
    <property type="match status" value="1"/>
</dbReference>
<comment type="caution">
    <text evidence="6">The sequence shown here is derived from an EMBL/GenBank/DDBJ whole genome shotgun (WGS) entry which is preliminary data.</text>
</comment>
<dbReference type="GO" id="GO:0005829">
    <property type="term" value="C:cytosol"/>
    <property type="evidence" value="ECO:0007669"/>
    <property type="project" value="TreeGrafter"/>
</dbReference>
<evidence type="ECO:0000256" key="2">
    <source>
        <dbReference type="ARBA" id="ARBA00023015"/>
    </source>
</evidence>
<dbReference type="Gene3D" id="1.10.10.10">
    <property type="entry name" value="Winged helix-like DNA-binding domain superfamily/Winged helix DNA-binding domain"/>
    <property type="match status" value="1"/>
</dbReference>
<dbReference type="InterPro" id="IPR000847">
    <property type="entry name" value="LysR_HTH_N"/>
</dbReference>
<dbReference type="PANTHER" id="PTHR30419:SF8">
    <property type="entry name" value="NITROGEN ASSIMILATION TRANSCRIPTIONAL ACTIVATOR-RELATED"/>
    <property type="match status" value="1"/>
</dbReference>
<organism evidence="6 7">
    <name type="scientific">Secundilactobacillus mixtipabuli</name>
    <dbReference type="NCBI Taxonomy" id="1435342"/>
    <lineage>
        <taxon>Bacteria</taxon>
        <taxon>Bacillati</taxon>
        <taxon>Bacillota</taxon>
        <taxon>Bacilli</taxon>
        <taxon>Lactobacillales</taxon>
        <taxon>Lactobacillaceae</taxon>
        <taxon>Secundilactobacillus</taxon>
    </lineage>
</organism>
<dbReference type="OrthoDB" id="9803735at2"/>
<evidence type="ECO:0000256" key="4">
    <source>
        <dbReference type="ARBA" id="ARBA00023163"/>
    </source>
</evidence>
<dbReference type="GO" id="GO:0003677">
    <property type="term" value="F:DNA binding"/>
    <property type="evidence" value="ECO:0007669"/>
    <property type="project" value="UniProtKB-KW"/>
</dbReference>
<evidence type="ECO:0000256" key="3">
    <source>
        <dbReference type="ARBA" id="ARBA00023125"/>
    </source>
</evidence>
<comment type="similarity">
    <text evidence="1">Belongs to the LysR transcriptional regulatory family.</text>
</comment>
<reference evidence="6 7" key="1">
    <citation type="submission" date="2015-11" db="EMBL/GenBank/DDBJ databases">
        <title>Draft genome sequences of new species of the genus Lactobacillus isolated from orchardgrass silage.</title>
        <authorList>
            <person name="Tohno M."/>
            <person name="Tanizawa Y."/>
            <person name="Arita M."/>
        </authorList>
    </citation>
    <scope>NUCLEOTIDE SEQUENCE [LARGE SCALE GENOMIC DNA]</scope>
    <source>
        <strain evidence="6 7">IWT30</strain>
    </source>
</reference>
<dbReference type="GO" id="GO:0003700">
    <property type="term" value="F:DNA-binding transcription factor activity"/>
    <property type="evidence" value="ECO:0007669"/>
    <property type="project" value="InterPro"/>
</dbReference>
<feature type="domain" description="HTH lysR-type" evidence="5">
    <location>
        <begin position="1"/>
        <end position="60"/>
    </location>
</feature>
<dbReference type="Gene3D" id="3.40.190.290">
    <property type="match status" value="1"/>
</dbReference>
<accession>A0A1Z5IFA3</accession>
<dbReference type="SUPFAM" id="SSF46785">
    <property type="entry name" value="Winged helix' DNA-binding domain"/>
    <property type="match status" value="1"/>
</dbReference>
<evidence type="ECO:0000259" key="5">
    <source>
        <dbReference type="PROSITE" id="PS50931"/>
    </source>
</evidence>
<proteinExistence type="inferred from homology"/>
<dbReference type="InterPro" id="IPR050950">
    <property type="entry name" value="HTH-type_LysR_regulators"/>
</dbReference>
<dbReference type="EMBL" id="BCMF01000018">
    <property type="protein sequence ID" value="GAX00338.1"/>
    <property type="molecule type" value="Genomic_DNA"/>
</dbReference>
<evidence type="ECO:0000256" key="1">
    <source>
        <dbReference type="ARBA" id="ARBA00009437"/>
    </source>
</evidence>
<keyword evidence="4" id="KW-0804">Transcription</keyword>
<dbReference type="Pfam" id="PF03466">
    <property type="entry name" value="LysR_substrate"/>
    <property type="match status" value="1"/>
</dbReference>
<dbReference type="InterPro" id="IPR036390">
    <property type="entry name" value="WH_DNA-bd_sf"/>
</dbReference>